<protein>
    <submittedName>
        <fullName evidence="1">Uncharacterized protein</fullName>
    </submittedName>
</protein>
<dbReference type="CDD" id="cd02440">
    <property type="entry name" value="AdoMet_MTases"/>
    <property type="match status" value="1"/>
</dbReference>
<dbReference type="SUPFAM" id="SSF53335">
    <property type="entry name" value="S-adenosyl-L-methionine-dependent methyltransferases"/>
    <property type="match status" value="1"/>
</dbReference>
<dbReference type="OrthoDB" id="417697at2759"/>
<organism evidence="1 2">
    <name type="scientific">Melanomma pulvis-pyrius CBS 109.77</name>
    <dbReference type="NCBI Taxonomy" id="1314802"/>
    <lineage>
        <taxon>Eukaryota</taxon>
        <taxon>Fungi</taxon>
        <taxon>Dikarya</taxon>
        <taxon>Ascomycota</taxon>
        <taxon>Pezizomycotina</taxon>
        <taxon>Dothideomycetes</taxon>
        <taxon>Pleosporomycetidae</taxon>
        <taxon>Pleosporales</taxon>
        <taxon>Melanommataceae</taxon>
        <taxon>Melanomma</taxon>
    </lineage>
</organism>
<dbReference type="EMBL" id="MU001879">
    <property type="protein sequence ID" value="KAF2794798.1"/>
    <property type="molecule type" value="Genomic_DNA"/>
</dbReference>
<accession>A0A6A6XEV3</accession>
<proteinExistence type="predicted"/>
<gene>
    <name evidence="1" type="ORF">K505DRAFT_324507</name>
</gene>
<evidence type="ECO:0000313" key="1">
    <source>
        <dbReference type="EMBL" id="KAF2794798.1"/>
    </source>
</evidence>
<name>A0A6A6XEV3_9PLEO</name>
<dbReference type="InterPro" id="IPR029063">
    <property type="entry name" value="SAM-dependent_MTases_sf"/>
</dbReference>
<reference evidence="1" key="1">
    <citation type="journal article" date="2020" name="Stud. Mycol.">
        <title>101 Dothideomycetes genomes: a test case for predicting lifestyles and emergence of pathogens.</title>
        <authorList>
            <person name="Haridas S."/>
            <person name="Albert R."/>
            <person name="Binder M."/>
            <person name="Bloem J."/>
            <person name="Labutti K."/>
            <person name="Salamov A."/>
            <person name="Andreopoulos B."/>
            <person name="Baker S."/>
            <person name="Barry K."/>
            <person name="Bills G."/>
            <person name="Bluhm B."/>
            <person name="Cannon C."/>
            <person name="Castanera R."/>
            <person name="Culley D."/>
            <person name="Daum C."/>
            <person name="Ezra D."/>
            <person name="Gonzalez J."/>
            <person name="Henrissat B."/>
            <person name="Kuo A."/>
            <person name="Liang C."/>
            <person name="Lipzen A."/>
            <person name="Lutzoni F."/>
            <person name="Magnuson J."/>
            <person name="Mondo S."/>
            <person name="Nolan M."/>
            <person name="Ohm R."/>
            <person name="Pangilinan J."/>
            <person name="Park H.-J."/>
            <person name="Ramirez L."/>
            <person name="Alfaro M."/>
            <person name="Sun H."/>
            <person name="Tritt A."/>
            <person name="Yoshinaga Y."/>
            <person name="Zwiers L.-H."/>
            <person name="Turgeon B."/>
            <person name="Goodwin S."/>
            <person name="Spatafora J."/>
            <person name="Crous P."/>
            <person name="Grigoriev I."/>
        </authorList>
    </citation>
    <scope>NUCLEOTIDE SEQUENCE</scope>
    <source>
        <strain evidence="1">CBS 109.77</strain>
    </source>
</reference>
<dbReference type="Gene3D" id="3.40.50.150">
    <property type="entry name" value="Vaccinia Virus protein VP39"/>
    <property type="match status" value="1"/>
</dbReference>
<dbReference type="Proteomes" id="UP000799757">
    <property type="component" value="Unassembled WGS sequence"/>
</dbReference>
<evidence type="ECO:0000313" key="2">
    <source>
        <dbReference type="Proteomes" id="UP000799757"/>
    </source>
</evidence>
<dbReference type="AlphaFoldDB" id="A0A6A6XEV3"/>
<sequence length="325" mass="36293">MICSRLSSRTCSTEPLLSNVQEQIPNVAMSSAPPTKIDHSDYWNPNIISFKTSARLHLQHFLVQNTLGYLLDQEIEKSITTSLHLRIADLGCGNGVWLTELSSEFLRKGISAQLDGYDINPVNFPHPAHLPQSVSLKKLDILREALPSDLLGTYDIVHVQGFTSLVVNSNVTPLLSAVLAFLKPGGFLQWVEVPTDDLVVESPSPATSKTACDKIIQCLKGIAQAQGIVGDWVASLDQCLLTHSFDSVRMYIKEKRQQDLKAWTEDYLMVLEELAMFFPSRERELQAPMTREAWEELFSEAVNETLQGVVVHQRKINIAVGRKPI</sequence>
<keyword evidence="2" id="KW-1185">Reference proteome</keyword>